<protein>
    <submittedName>
        <fullName evidence="1">Rhythmically expressed gene 2 protein</fullName>
    </submittedName>
</protein>
<dbReference type="PRINTS" id="PR00413">
    <property type="entry name" value="HADHALOGNASE"/>
</dbReference>
<name>A0A8X6J4K8_TRICU</name>
<dbReference type="InterPro" id="IPR036412">
    <property type="entry name" value="HAD-like_sf"/>
</dbReference>
<dbReference type="InterPro" id="IPR006439">
    <property type="entry name" value="HAD-SF_hydro_IA"/>
</dbReference>
<reference evidence="1" key="1">
    <citation type="submission" date="2020-07" db="EMBL/GenBank/DDBJ databases">
        <title>Multicomponent nature underlies the extraordinary mechanical properties of spider dragline silk.</title>
        <authorList>
            <person name="Kono N."/>
            <person name="Nakamura H."/>
            <person name="Mori M."/>
            <person name="Yoshida Y."/>
            <person name="Ohtoshi R."/>
            <person name="Malay A.D."/>
            <person name="Moran D.A.P."/>
            <person name="Tomita M."/>
            <person name="Numata K."/>
            <person name="Arakawa K."/>
        </authorList>
    </citation>
    <scope>NUCLEOTIDE SEQUENCE</scope>
</reference>
<evidence type="ECO:0000313" key="2">
    <source>
        <dbReference type="Proteomes" id="UP000887116"/>
    </source>
</evidence>
<dbReference type="GO" id="GO:0005634">
    <property type="term" value="C:nucleus"/>
    <property type="evidence" value="ECO:0007669"/>
    <property type="project" value="TreeGrafter"/>
</dbReference>
<keyword evidence="2" id="KW-1185">Reference proteome</keyword>
<dbReference type="Pfam" id="PF00702">
    <property type="entry name" value="Hydrolase"/>
    <property type="match status" value="1"/>
</dbReference>
<dbReference type="Proteomes" id="UP000887116">
    <property type="component" value="Unassembled WGS sequence"/>
</dbReference>
<sequence>MSVINPRFKLCTFDVTNTLLKFQSTVGDQYAKVGRMYGVQRDPDQVSRFFSHHWKLMNLNHPNYGRNTGLSSHEWWKELVRRTFVTGSVELTRNQLDSISDHLYNLYKSNVCWKVEPGAETLLKHLKQKQIVLGVISNFDERLDSVLKSNGLKSYFDFVLASYLVETAKPSKKIFDLALQQISCVTASQALHIGDNVKLDYLAAKKSGWNALLFKRPHIEEESLKLVDPNDIVFDTKQIEEFVLYS</sequence>
<dbReference type="CDD" id="cd16415">
    <property type="entry name" value="HAD_dREG-2_like"/>
    <property type="match status" value="1"/>
</dbReference>
<dbReference type="NCBIfam" id="TIGR02252">
    <property type="entry name" value="DREG-2"/>
    <property type="match status" value="1"/>
</dbReference>
<dbReference type="PANTHER" id="PTHR46191">
    <property type="match status" value="1"/>
</dbReference>
<dbReference type="SFLD" id="SFLDS00003">
    <property type="entry name" value="Haloacid_Dehalogenase"/>
    <property type="match status" value="1"/>
</dbReference>
<proteinExistence type="predicted"/>
<dbReference type="Gene3D" id="3.40.50.1000">
    <property type="entry name" value="HAD superfamily/HAD-like"/>
    <property type="match status" value="1"/>
</dbReference>
<dbReference type="NCBIfam" id="TIGR01549">
    <property type="entry name" value="HAD-SF-IA-v1"/>
    <property type="match status" value="1"/>
</dbReference>
<dbReference type="EMBL" id="BMAO01027826">
    <property type="protein sequence ID" value="GFR19830.1"/>
    <property type="molecule type" value="Genomic_DNA"/>
</dbReference>
<evidence type="ECO:0000313" key="1">
    <source>
        <dbReference type="EMBL" id="GFR19830.1"/>
    </source>
</evidence>
<organism evidence="1 2">
    <name type="scientific">Trichonephila clavata</name>
    <name type="common">Joro spider</name>
    <name type="synonym">Nephila clavata</name>
    <dbReference type="NCBI Taxonomy" id="2740835"/>
    <lineage>
        <taxon>Eukaryota</taxon>
        <taxon>Metazoa</taxon>
        <taxon>Ecdysozoa</taxon>
        <taxon>Arthropoda</taxon>
        <taxon>Chelicerata</taxon>
        <taxon>Arachnida</taxon>
        <taxon>Araneae</taxon>
        <taxon>Araneomorphae</taxon>
        <taxon>Entelegynae</taxon>
        <taxon>Araneoidea</taxon>
        <taxon>Nephilidae</taxon>
        <taxon>Trichonephila</taxon>
    </lineage>
</organism>
<dbReference type="OrthoDB" id="444127at2759"/>
<dbReference type="InterPro" id="IPR011949">
    <property type="entry name" value="HAD-SF_hydro_IA_REG-2-like"/>
</dbReference>
<dbReference type="SFLD" id="SFLDG01129">
    <property type="entry name" value="C1.5:_HAD__Beta-PGM__Phosphata"/>
    <property type="match status" value="1"/>
</dbReference>
<dbReference type="AlphaFoldDB" id="A0A8X6J4K8"/>
<gene>
    <name evidence="1" type="primary">Reg-2</name>
    <name evidence="1" type="ORF">TNCT_672191</name>
</gene>
<accession>A0A8X6J4K8</accession>
<dbReference type="InterPro" id="IPR023214">
    <property type="entry name" value="HAD_sf"/>
</dbReference>
<dbReference type="SUPFAM" id="SSF56784">
    <property type="entry name" value="HAD-like"/>
    <property type="match status" value="1"/>
</dbReference>
<dbReference type="Gene3D" id="1.10.150.720">
    <property type="entry name" value="Haloacid dehalogenase-like hydrolase"/>
    <property type="match status" value="1"/>
</dbReference>
<dbReference type="InterPro" id="IPR044924">
    <property type="entry name" value="HAD-SF_hydro_IA_REG-2-like_cap"/>
</dbReference>
<comment type="caution">
    <text evidence="1">The sequence shown here is derived from an EMBL/GenBank/DDBJ whole genome shotgun (WGS) entry which is preliminary data.</text>
</comment>
<dbReference type="InterPro" id="IPR051828">
    <property type="entry name" value="HAD-like_hydrolase_domain"/>
</dbReference>
<dbReference type="PANTHER" id="PTHR46191:SF2">
    <property type="entry name" value="HALOACID DEHALOGENASE-LIKE HYDROLASE DOMAIN-CONTAINING PROTEIN 3"/>
    <property type="match status" value="1"/>
</dbReference>